<dbReference type="AlphaFoldDB" id="A0A0L6VN00"/>
<dbReference type="Proteomes" id="UP000037035">
    <property type="component" value="Unassembled WGS sequence"/>
</dbReference>
<reference evidence="1 2" key="1">
    <citation type="submission" date="2015-08" db="EMBL/GenBank/DDBJ databases">
        <title>Next Generation Sequencing and Analysis of the Genome of Puccinia sorghi L Schw, the Causal Agent of Maize Common Rust.</title>
        <authorList>
            <person name="Rochi L."/>
            <person name="Burguener G."/>
            <person name="Darino M."/>
            <person name="Turjanski A."/>
            <person name="Kreff E."/>
            <person name="Dieguez M.J."/>
            <person name="Sacco F."/>
        </authorList>
    </citation>
    <scope>NUCLEOTIDE SEQUENCE [LARGE SCALE GENOMIC DNA]</scope>
    <source>
        <strain evidence="1 2">RO10H11247</strain>
    </source>
</reference>
<gene>
    <name evidence="1" type="ORF">VP01_13073g1</name>
</gene>
<proteinExistence type="predicted"/>
<name>A0A0L6VN00_9BASI</name>
<evidence type="ECO:0000313" key="1">
    <source>
        <dbReference type="EMBL" id="KNZ62156.1"/>
    </source>
</evidence>
<evidence type="ECO:0000313" key="2">
    <source>
        <dbReference type="Proteomes" id="UP000037035"/>
    </source>
</evidence>
<comment type="caution">
    <text evidence="1">The sequence shown here is derived from an EMBL/GenBank/DDBJ whole genome shotgun (WGS) entry which is preliminary data.</text>
</comment>
<dbReference type="EMBL" id="LAVV01003414">
    <property type="protein sequence ID" value="KNZ62156.1"/>
    <property type="molecule type" value="Genomic_DNA"/>
</dbReference>
<keyword evidence="2" id="KW-1185">Reference proteome</keyword>
<feature type="non-terminal residue" evidence="1">
    <location>
        <position position="1"/>
    </location>
</feature>
<accession>A0A0L6VN00</accession>
<dbReference type="VEuPathDB" id="FungiDB:VP01_13073g1"/>
<sequence>YTSTIKTTKTSNTMDKINLIYCKLAIDAIPTLTQDNYWLWHTQILHYLDRLSLKEFFLDSKGTISDSDSKNFQTVLTSKMDATVHANVITHVKQDDV</sequence>
<protein>
    <submittedName>
        <fullName evidence="1">Uncharacterized protein</fullName>
    </submittedName>
</protein>
<organism evidence="1 2">
    <name type="scientific">Puccinia sorghi</name>
    <dbReference type="NCBI Taxonomy" id="27349"/>
    <lineage>
        <taxon>Eukaryota</taxon>
        <taxon>Fungi</taxon>
        <taxon>Dikarya</taxon>
        <taxon>Basidiomycota</taxon>
        <taxon>Pucciniomycotina</taxon>
        <taxon>Pucciniomycetes</taxon>
        <taxon>Pucciniales</taxon>
        <taxon>Pucciniaceae</taxon>
        <taxon>Puccinia</taxon>
    </lineage>
</organism>
<feature type="non-terminal residue" evidence="1">
    <location>
        <position position="97"/>
    </location>
</feature>